<accession>A0A0B0NJ10</accession>
<evidence type="ECO:0000313" key="2">
    <source>
        <dbReference type="Proteomes" id="UP000032142"/>
    </source>
</evidence>
<organism evidence="1 2">
    <name type="scientific">Gossypium arboreum</name>
    <name type="common">Tree cotton</name>
    <name type="synonym">Gossypium nanking</name>
    <dbReference type="NCBI Taxonomy" id="29729"/>
    <lineage>
        <taxon>Eukaryota</taxon>
        <taxon>Viridiplantae</taxon>
        <taxon>Streptophyta</taxon>
        <taxon>Embryophyta</taxon>
        <taxon>Tracheophyta</taxon>
        <taxon>Spermatophyta</taxon>
        <taxon>Magnoliopsida</taxon>
        <taxon>eudicotyledons</taxon>
        <taxon>Gunneridae</taxon>
        <taxon>Pentapetalae</taxon>
        <taxon>rosids</taxon>
        <taxon>malvids</taxon>
        <taxon>Malvales</taxon>
        <taxon>Malvaceae</taxon>
        <taxon>Malvoideae</taxon>
        <taxon>Gossypium</taxon>
    </lineage>
</organism>
<reference evidence="2" key="1">
    <citation type="submission" date="2014-09" db="EMBL/GenBank/DDBJ databases">
        <authorList>
            <person name="Mudge J."/>
            <person name="Ramaraj T."/>
            <person name="Lindquist I.E."/>
            <person name="Bharti A.K."/>
            <person name="Sundararajan A."/>
            <person name="Cameron C.T."/>
            <person name="Woodward J.E."/>
            <person name="May G.D."/>
            <person name="Brubaker C."/>
            <person name="Broadhvest J."/>
            <person name="Wilkins T.A."/>
        </authorList>
    </citation>
    <scope>NUCLEOTIDE SEQUENCE</scope>
    <source>
        <strain evidence="2">cv. AKA8401</strain>
    </source>
</reference>
<dbReference type="AlphaFoldDB" id="A0A0B0NJ10"/>
<dbReference type="Proteomes" id="UP000032142">
    <property type="component" value="Unassembled WGS sequence"/>
</dbReference>
<evidence type="ECO:0000313" key="1">
    <source>
        <dbReference type="EMBL" id="KHG12647.1"/>
    </source>
</evidence>
<dbReference type="EMBL" id="KN398033">
    <property type="protein sequence ID" value="KHG12647.1"/>
    <property type="molecule type" value="Genomic_DNA"/>
</dbReference>
<name>A0A0B0NJ10_GOSAR</name>
<keyword evidence="2" id="KW-1185">Reference proteome</keyword>
<proteinExistence type="predicted"/>
<sequence>MDRLAFGRGPPFSSRLGCLYRLWISFLPP</sequence>
<gene>
    <name evidence="1" type="ORF">F383_19053</name>
</gene>
<protein>
    <submittedName>
        <fullName evidence="1">Uncharacterized protein</fullName>
    </submittedName>
</protein>